<dbReference type="SUPFAM" id="SSF53822">
    <property type="entry name" value="Periplasmic binding protein-like I"/>
    <property type="match status" value="1"/>
</dbReference>
<dbReference type="PANTHER" id="PTHR30483">
    <property type="entry name" value="LEUCINE-SPECIFIC-BINDING PROTEIN"/>
    <property type="match status" value="1"/>
</dbReference>
<comment type="similarity">
    <text evidence="1">Belongs to the leucine-binding protein family.</text>
</comment>
<reference evidence="4 5" key="1">
    <citation type="journal article" date="2019" name="Nat. Med.">
        <title>A library of human gut bacterial isolates paired with longitudinal multiomics data enables mechanistic microbiome research.</title>
        <authorList>
            <person name="Poyet M."/>
            <person name="Groussin M."/>
            <person name="Gibbons S.M."/>
            <person name="Avila-Pacheco J."/>
            <person name="Jiang X."/>
            <person name="Kearney S.M."/>
            <person name="Perrotta A.R."/>
            <person name="Berdy B."/>
            <person name="Zhao S."/>
            <person name="Lieberman T.D."/>
            <person name="Swanson P.K."/>
            <person name="Smith M."/>
            <person name="Roesemann S."/>
            <person name="Alexander J.E."/>
            <person name="Rich S.A."/>
            <person name="Livny J."/>
            <person name="Vlamakis H."/>
            <person name="Clish C."/>
            <person name="Bullock K."/>
            <person name="Deik A."/>
            <person name="Scott J."/>
            <person name="Pierce K.A."/>
            <person name="Xavier R.J."/>
            <person name="Alm E.J."/>
        </authorList>
    </citation>
    <scope>NUCLEOTIDE SEQUENCE [LARGE SCALE GENOMIC DNA]</scope>
    <source>
        <strain evidence="4 5">BIOML-A3</strain>
    </source>
</reference>
<evidence type="ECO:0000259" key="3">
    <source>
        <dbReference type="Pfam" id="PF13458"/>
    </source>
</evidence>
<feature type="domain" description="Leucine-binding protein" evidence="3">
    <location>
        <begin position="44"/>
        <end position="389"/>
    </location>
</feature>
<dbReference type="Proteomes" id="UP000431304">
    <property type="component" value="Unassembled WGS sequence"/>
</dbReference>
<evidence type="ECO:0000313" key="5">
    <source>
        <dbReference type="Proteomes" id="UP000431304"/>
    </source>
</evidence>
<evidence type="ECO:0000313" key="4">
    <source>
        <dbReference type="EMBL" id="MSD16401.1"/>
    </source>
</evidence>
<dbReference type="Pfam" id="PF13458">
    <property type="entry name" value="Peripla_BP_6"/>
    <property type="match status" value="1"/>
</dbReference>
<dbReference type="RefSeq" id="WP_129900341.1">
    <property type="nucleotide sequence ID" value="NZ_JBKVAV010000010.1"/>
</dbReference>
<dbReference type="InterPro" id="IPR028082">
    <property type="entry name" value="Peripla_BP_I"/>
</dbReference>
<name>A0A844DYH6_EUBRA</name>
<evidence type="ECO:0000256" key="1">
    <source>
        <dbReference type="ARBA" id="ARBA00010062"/>
    </source>
</evidence>
<dbReference type="InterPro" id="IPR051010">
    <property type="entry name" value="BCAA_transport"/>
</dbReference>
<proteinExistence type="inferred from homology"/>
<dbReference type="CDD" id="cd06337">
    <property type="entry name" value="PBP1_ABC_ligand_binding-like"/>
    <property type="match status" value="1"/>
</dbReference>
<gene>
    <name evidence="4" type="ORF">GKE72_10045</name>
</gene>
<evidence type="ECO:0000256" key="2">
    <source>
        <dbReference type="ARBA" id="ARBA00022729"/>
    </source>
</evidence>
<dbReference type="PANTHER" id="PTHR30483:SF6">
    <property type="entry name" value="PERIPLASMIC BINDING PROTEIN OF ABC TRANSPORTER FOR NATURAL AMINO ACIDS"/>
    <property type="match status" value="1"/>
</dbReference>
<dbReference type="EMBL" id="WKRA01000015">
    <property type="protein sequence ID" value="MSD16401.1"/>
    <property type="molecule type" value="Genomic_DNA"/>
</dbReference>
<dbReference type="Gene3D" id="3.40.50.2300">
    <property type="match status" value="2"/>
</dbReference>
<dbReference type="AlphaFoldDB" id="A0A844DYH6"/>
<comment type="caution">
    <text evidence="4">The sequence shown here is derived from an EMBL/GenBank/DDBJ whole genome shotgun (WGS) entry which is preliminary data.</text>
</comment>
<protein>
    <submittedName>
        <fullName evidence="4">ABC transporter substrate-binding protein</fullName>
    </submittedName>
</protein>
<organism evidence="4 5">
    <name type="scientific">Eubacterium ramulus</name>
    <dbReference type="NCBI Taxonomy" id="39490"/>
    <lineage>
        <taxon>Bacteria</taxon>
        <taxon>Bacillati</taxon>
        <taxon>Bacillota</taxon>
        <taxon>Clostridia</taxon>
        <taxon>Eubacteriales</taxon>
        <taxon>Eubacteriaceae</taxon>
        <taxon>Eubacterium</taxon>
    </lineage>
</organism>
<keyword evidence="2" id="KW-0732">Signal</keyword>
<accession>A0A844DYH6</accession>
<sequence>MWKGRTIRKIVAVVLAVLMTGMLLTACTENKNGQQDAADAEDYIKVGIVIPQTGVLTAFGAGTEEMTQYALDQINEAGGLEVDGTVKKLKLFVGDSQSEPEKARQVAQQMISGQNVDVMLTSHTADTTVPVSEACEEAGILCLSVDTPDEAWAASDHQYSYHAGFNTENELLCFLDAWKAAGVTSGKIGVMHADDAEGQAMMAAITAFAAAYGYEICDPGAYTPGTSNYSAMVRRLKEEDCEIVAGVMLTSDFGTFYRKLKASGYMPEVCTVAKAALFEEDVAAVGADRLCSEVWWTTEYPYVSSISGESCEEIGQQWLKLTKDSYVSALAGYDYANVEILYQILKEAKSLDIEKLCAAADTLDTETVIGRVRFNEQHYSVQSLVTGQWIYNEDGTWSRYIIANTQVPDCPVTSEFRKIK</sequence>
<dbReference type="InterPro" id="IPR028081">
    <property type="entry name" value="Leu-bd"/>
</dbReference>
<dbReference type="PROSITE" id="PS51257">
    <property type="entry name" value="PROKAR_LIPOPROTEIN"/>
    <property type="match status" value="1"/>
</dbReference>